<keyword evidence="1" id="KW-0175">Coiled coil</keyword>
<gene>
    <name evidence="2" type="ORF">DAPPUDRAFT_273293</name>
</gene>
<evidence type="ECO:0000256" key="1">
    <source>
        <dbReference type="SAM" id="Coils"/>
    </source>
</evidence>
<reference evidence="2 3" key="1">
    <citation type="journal article" date="2011" name="Science">
        <title>The ecoresponsive genome of Daphnia pulex.</title>
        <authorList>
            <person name="Colbourne J.K."/>
            <person name="Pfrender M.E."/>
            <person name="Gilbert D."/>
            <person name="Thomas W.K."/>
            <person name="Tucker A."/>
            <person name="Oakley T.H."/>
            <person name="Tokishita S."/>
            <person name="Aerts A."/>
            <person name="Arnold G.J."/>
            <person name="Basu M.K."/>
            <person name="Bauer D.J."/>
            <person name="Caceres C.E."/>
            <person name="Carmel L."/>
            <person name="Casola C."/>
            <person name="Choi J.H."/>
            <person name="Detter J.C."/>
            <person name="Dong Q."/>
            <person name="Dusheyko S."/>
            <person name="Eads B.D."/>
            <person name="Frohlich T."/>
            <person name="Geiler-Samerotte K.A."/>
            <person name="Gerlach D."/>
            <person name="Hatcher P."/>
            <person name="Jogdeo S."/>
            <person name="Krijgsveld J."/>
            <person name="Kriventseva E.V."/>
            <person name="Kultz D."/>
            <person name="Laforsch C."/>
            <person name="Lindquist E."/>
            <person name="Lopez J."/>
            <person name="Manak J.R."/>
            <person name="Muller J."/>
            <person name="Pangilinan J."/>
            <person name="Patwardhan R.P."/>
            <person name="Pitluck S."/>
            <person name="Pritham E.J."/>
            <person name="Rechtsteiner A."/>
            <person name="Rho M."/>
            <person name="Rogozin I.B."/>
            <person name="Sakarya O."/>
            <person name="Salamov A."/>
            <person name="Schaack S."/>
            <person name="Shapiro H."/>
            <person name="Shiga Y."/>
            <person name="Skalitzky C."/>
            <person name="Smith Z."/>
            <person name="Souvorov A."/>
            <person name="Sung W."/>
            <person name="Tang Z."/>
            <person name="Tsuchiya D."/>
            <person name="Tu H."/>
            <person name="Vos H."/>
            <person name="Wang M."/>
            <person name="Wolf Y.I."/>
            <person name="Yamagata H."/>
            <person name="Yamada T."/>
            <person name="Ye Y."/>
            <person name="Shaw J.R."/>
            <person name="Andrews J."/>
            <person name="Crease T.J."/>
            <person name="Tang H."/>
            <person name="Lucas S.M."/>
            <person name="Robertson H.M."/>
            <person name="Bork P."/>
            <person name="Koonin E.V."/>
            <person name="Zdobnov E.M."/>
            <person name="Grigoriev I.V."/>
            <person name="Lynch M."/>
            <person name="Boore J.L."/>
        </authorList>
    </citation>
    <scope>NUCLEOTIDE SEQUENCE [LARGE SCALE GENOMIC DNA]</scope>
</reference>
<dbReference type="EMBL" id="GL734551">
    <property type="protein sequence ID" value="EFX61460.1"/>
    <property type="molecule type" value="Genomic_DNA"/>
</dbReference>
<dbReference type="OrthoDB" id="6346165at2759"/>
<dbReference type="AlphaFoldDB" id="E9I3H0"/>
<feature type="coiled-coil region" evidence="1">
    <location>
        <begin position="97"/>
        <end position="128"/>
    </location>
</feature>
<feature type="non-terminal residue" evidence="2">
    <location>
        <position position="129"/>
    </location>
</feature>
<dbReference type="Proteomes" id="UP000000305">
    <property type="component" value="Unassembled WGS sequence"/>
</dbReference>
<evidence type="ECO:0000313" key="3">
    <source>
        <dbReference type="Proteomes" id="UP000000305"/>
    </source>
</evidence>
<organism evidence="2 3">
    <name type="scientific">Daphnia pulex</name>
    <name type="common">Water flea</name>
    <dbReference type="NCBI Taxonomy" id="6669"/>
    <lineage>
        <taxon>Eukaryota</taxon>
        <taxon>Metazoa</taxon>
        <taxon>Ecdysozoa</taxon>
        <taxon>Arthropoda</taxon>
        <taxon>Crustacea</taxon>
        <taxon>Branchiopoda</taxon>
        <taxon>Diplostraca</taxon>
        <taxon>Cladocera</taxon>
        <taxon>Anomopoda</taxon>
        <taxon>Daphniidae</taxon>
        <taxon>Daphnia</taxon>
    </lineage>
</organism>
<name>E9I3H0_DAPPU</name>
<keyword evidence="3" id="KW-1185">Reference proteome</keyword>
<protein>
    <submittedName>
        <fullName evidence="2">Uncharacterized protein</fullName>
    </submittedName>
</protein>
<evidence type="ECO:0000313" key="2">
    <source>
        <dbReference type="EMBL" id="EFX61460.1"/>
    </source>
</evidence>
<proteinExistence type="predicted"/>
<accession>E9I3H0</accession>
<sequence length="129" mass="14372">MDHDYCQTLHSNVAENLSESSVVLFQAESPMQNTLELSDTESCDSVYEVAIHRKELSSSACRTDSMCDFILPDDAQCPTCAQVAILRSELEQKSLVLEARSSDVNSLKQELELAKEKISSLRAQLEENT</sequence>
<dbReference type="HOGENOM" id="CLU_657669_0_0_1"/>
<dbReference type="InParanoid" id="E9I3H0"/>
<dbReference type="KEGG" id="dpx:DAPPUDRAFT_273293"/>